<dbReference type="AntiFam" id="ANF00149">
    <property type="entry name" value="Shadow ORF (opposite cshA)"/>
</dbReference>
<evidence type="ECO:0000313" key="1">
    <source>
        <dbReference type="EMBL" id="MPN49940.1"/>
    </source>
</evidence>
<accession>A0A645IFQ4</accession>
<dbReference type="AlphaFoldDB" id="A0A645IFQ4"/>
<reference evidence="1" key="1">
    <citation type="submission" date="2019-08" db="EMBL/GenBank/DDBJ databases">
        <authorList>
            <person name="Kucharzyk K."/>
            <person name="Murdoch R.W."/>
            <person name="Higgins S."/>
            <person name="Loffler F."/>
        </authorList>
    </citation>
    <scope>NUCLEOTIDE SEQUENCE</scope>
</reference>
<comment type="caution">
    <text evidence="1">The sequence shown here is derived from an EMBL/GenBank/DDBJ whole genome shotgun (WGS) entry which is preliminary data.</text>
</comment>
<proteinExistence type="predicted"/>
<organism evidence="1">
    <name type="scientific">bioreactor metagenome</name>
    <dbReference type="NCBI Taxonomy" id="1076179"/>
    <lineage>
        <taxon>unclassified sequences</taxon>
        <taxon>metagenomes</taxon>
        <taxon>ecological metagenomes</taxon>
    </lineage>
</organism>
<dbReference type="EMBL" id="VSSQ01113654">
    <property type="protein sequence ID" value="MPN49940.1"/>
    <property type="molecule type" value="Genomic_DNA"/>
</dbReference>
<sequence length="102" mass="12217">MDRCAADTIFVELFRQVIGAVFGAGKDQYLLPVALTDHLRQQFALAFLIDKMDVLRHLLRRRVATRHFNFQRVMQKLFGQRFDLIRERRGKQQVLTLRRQFR</sequence>
<gene>
    <name evidence="1" type="ORF">SDC9_197564</name>
</gene>
<protein>
    <submittedName>
        <fullName evidence="1">Uncharacterized protein</fullName>
    </submittedName>
</protein>
<name>A0A645IFQ4_9ZZZZ</name>